<dbReference type="GO" id="GO:0008483">
    <property type="term" value="F:transaminase activity"/>
    <property type="evidence" value="ECO:0007669"/>
    <property type="project" value="UniProtKB-KW"/>
</dbReference>
<comment type="similarity">
    <text evidence="2">Belongs to the class-IV pyridoxal-phosphate-dependent aminotransferase family.</text>
</comment>
<organism evidence="4 5">
    <name type="scientific">Pseudocalidococcus azoricus BACA0444</name>
    <dbReference type="NCBI Taxonomy" id="2918990"/>
    <lineage>
        <taxon>Bacteria</taxon>
        <taxon>Bacillati</taxon>
        <taxon>Cyanobacteriota</taxon>
        <taxon>Cyanophyceae</taxon>
        <taxon>Acaryochloridales</taxon>
        <taxon>Thermosynechococcaceae</taxon>
        <taxon>Pseudocalidococcus</taxon>
        <taxon>Pseudocalidococcus azoricus</taxon>
    </lineage>
</organism>
<dbReference type="PANTHER" id="PTHR42743:SF11">
    <property type="entry name" value="AMINODEOXYCHORISMATE LYASE"/>
    <property type="match status" value="1"/>
</dbReference>
<comment type="cofactor">
    <cofactor evidence="1">
        <name>pyridoxal 5'-phosphate</name>
        <dbReference type="ChEBI" id="CHEBI:597326"/>
    </cofactor>
</comment>
<keyword evidence="4" id="KW-0032">Aminotransferase</keyword>
<protein>
    <submittedName>
        <fullName evidence="4">Aminotransferase class IV</fullName>
    </submittedName>
</protein>
<evidence type="ECO:0000256" key="1">
    <source>
        <dbReference type="ARBA" id="ARBA00001933"/>
    </source>
</evidence>
<keyword evidence="5" id="KW-1185">Reference proteome</keyword>
<dbReference type="Gene3D" id="3.20.10.10">
    <property type="entry name" value="D-amino Acid Aminotransferase, subunit A, domain 2"/>
    <property type="match status" value="1"/>
</dbReference>
<dbReference type="Gene3D" id="3.30.470.10">
    <property type="match status" value="1"/>
</dbReference>
<name>A0AAE4FP95_9CYAN</name>
<dbReference type="AlphaFoldDB" id="A0AAE4FP95"/>
<comment type="caution">
    <text evidence="4">The sequence shown here is derived from an EMBL/GenBank/DDBJ whole genome shotgun (WGS) entry which is preliminary data.</text>
</comment>
<dbReference type="EMBL" id="JAVMIP010000002">
    <property type="protein sequence ID" value="MDS3859743.1"/>
    <property type="molecule type" value="Genomic_DNA"/>
</dbReference>
<dbReference type="InterPro" id="IPR043131">
    <property type="entry name" value="BCAT-like_N"/>
</dbReference>
<dbReference type="GO" id="GO:0046394">
    <property type="term" value="P:carboxylic acid biosynthetic process"/>
    <property type="evidence" value="ECO:0007669"/>
    <property type="project" value="UniProtKB-ARBA"/>
</dbReference>
<dbReference type="PANTHER" id="PTHR42743">
    <property type="entry name" value="AMINO-ACID AMINOTRANSFERASE"/>
    <property type="match status" value="1"/>
</dbReference>
<keyword evidence="4" id="KW-0808">Transferase</keyword>
<evidence type="ECO:0000256" key="2">
    <source>
        <dbReference type="ARBA" id="ARBA00009320"/>
    </source>
</evidence>
<dbReference type="InterPro" id="IPR036038">
    <property type="entry name" value="Aminotransferase-like"/>
</dbReference>
<dbReference type="InterPro" id="IPR050571">
    <property type="entry name" value="Class-IV_PLP-Dep_Aminotrnsfr"/>
</dbReference>
<dbReference type="GO" id="GO:0008652">
    <property type="term" value="P:amino acid biosynthetic process"/>
    <property type="evidence" value="ECO:0007669"/>
    <property type="project" value="UniProtKB-ARBA"/>
</dbReference>
<gene>
    <name evidence="4" type="ORF">RIF25_02865</name>
</gene>
<dbReference type="SUPFAM" id="SSF56752">
    <property type="entry name" value="D-aminoacid aminotransferase-like PLP-dependent enzymes"/>
    <property type="match status" value="1"/>
</dbReference>
<dbReference type="InterPro" id="IPR001544">
    <property type="entry name" value="Aminotrans_IV"/>
</dbReference>
<proteinExistence type="inferred from homology"/>
<dbReference type="Pfam" id="PF01063">
    <property type="entry name" value="Aminotran_4"/>
    <property type="match status" value="1"/>
</dbReference>
<keyword evidence="3" id="KW-0663">Pyridoxal phosphate</keyword>
<reference evidence="5" key="1">
    <citation type="submission" date="2023-07" db="EMBL/GenBank/DDBJ databases">
        <authorList>
            <person name="Luz R."/>
            <person name="Cordeiro R."/>
            <person name="Fonseca A."/>
            <person name="Goncalves V."/>
        </authorList>
    </citation>
    <scope>NUCLEOTIDE SEQUENCE [LARGE SCALE GENOMIC DNA]</scope>
    <source>
        <strain evidence="5">BACA0444</strain>
    </source>
</reference>
<accession>A0AAE4FP95</accession>
<evidence type="ECO:0000313" key="4">
    <source>
        <dbReference type="EMBL" id="MDS3859743.1"/>
    </source>
</evidence>
<dbReference type="Proteomes" id="UP001268256">
    <property type="component" value="Unassembled WGS sequence"/>
</dbReference>
<evidence type="ECO:0000256" key="3">
    <source>
        <dbReference type="ARBA" id="ARBA00022898"/>
    </source>
</evidence>
<dbReference type="FunFam" id="3.20.10.10:FF:000002">
    <property type="entry name" value="D-alanine aminotransferase"/>
    <property type="match status" value="1"/>
</dbReference>
<evidence type="ECO:0000313" key="5">
    <source>
        <dbReference type="Proteomes" id="UP001268256"/>
    </source>
</evidence>
<dbReference type="InterPro" id="IPR043132">
    <property type="entry name" value="BCAT-like_C"/>
</dbReference>
<sequence>MLINLDGEISTDATISVLDRGFLYGDSVYEVVRTFQGKPFGLVEHLARLRQSATYLYLNLPWPDEYLIQEVNRTLAVAGPGEYYIRIVVTRGADPRIGLLPQPETKPRLLIALQAIDPEPKLSAAGLKVTIPPRQRVSLKALDPAAKTGNYLNNILALLEAQASGCDDAILLNPEGAMTEATTSNLWIVRKGIVETPTKESGILHGITRQFLLDILHEQGIPHQESELFPVDLVTSDEAFLSSSVRLLMPIAQVDDYPFPECPGPVTQLLWTELLEKMAQASQV</sequence>